<dbReference type="PANTHER" id="PTHR20922:SF13">
    <property type="entry name" value="DNL-TYPE ZINC FINGER PROTEIN"/>
    <property type="match status" value="1"/>
</dbReference>
<protein>
    <recommendedName>
        <fullName evidence="6">DNL-type domain-containing protein</fullName>
    </recommendedName>
</protein>
<dbReference type="AlphaFoldDB" id="A0AAV9UDH3"/>
<accession>A0AAV9UDH3</accession>
<dbReference type="GO" id="GO:0006457">
    <property type="term" value="P:protein folding"/>
    <property type="evidence" value="ECO:0007669"/>
    <property type="project" value="TreeGrafter"/>
</dbReference>
<dbReference type="PROSITE" id="PS51501">
    <property type="entry name" value="ZF_DNL"/>
    <property type="match status" value="1"/>
</dbReference>
<dbReference type="GO" id="GO:0008270">
    <property type="term" value="F:zinc ion binding"/>
    <property type="evidence" value="ECO:0007669"/>
    <property type="project" value="UniProtKB-KW"/>
</dbReference>
<feature type="domain" description="DNL-type" evidence="6">
    <location>
        <begin position="91"/>
        <end position="186"/>
    </location>
</feature>
<comment type="caution">
    <text evidence="7">The sequence shown here is derived from an EMBL/GenBank/DDBJ whole genome shotgun (WGS) entry which is preliminary data.</text>
</comment>
<evidence type="ECO:0000256" key="4">
    <source>
        <dbReference type="PROSITE-ProRule" id="PRU00834"/>
    </source>
</evidence>
<gene>
    <name evidence="7" type="ORF">TWF696_008895</name>
</gene>
<dbReference type="PANTHER" id="PTHR20922">
    <property type="entry name" value="DNL-TYPE ZINC FINGER PROTEIN"/>
    <property type="match status" value="1"/>
</dbReference>
<evidence type="ECO:0000256" key="5">
    <source>
        <dbReference type="SAM" id="MobiDB-lite"/>
    </source>
</evidence>
<dbReference type="GO" id="GO:0005739">
    <property type="term" value="C:mitochondrion"/>
    <property type="evidence" value="ECO:0007669"/>
    <property type="project" value="TreeGrafter"/>
</dbReference>
<evidence type="ECO:0000256" key="3">
    <source>
        <dbReference type="ARBA" id="ARBA00022833"/>
    </source>
</evidence>
<dbReference type="GO" id="GO:0051087">
    <property type="term" value="F:protein-folding chaperone binding"/>
    <property type="evidence" value="ECO:0007669"/>
    <property type="project" value="TreeGrafter"/>
</dbReference>
<feature type="region of interest" description="Disordered" evidence="5">
    <location>
        <begin position="19"/>
        <end position="88"/>
    </location>
</feature>
<evidence type="ECO:0000256" key="2">
    <source>
        <dbReference type="ARBA" id="ARBA00022771"/>
    </source>
</evidence>
<feature type="compositionally biased region" description="Basic and acidic residues" evidence="5">
    <location>
        <begin position="199"/>
        <end position="208"/>
    </location>
</feature>
<evidence type="ECO:0000313" key="8">
    <source>
        <dbReference type="Proteomes" id="UP001375240"/>
    </source>
</evidence>
<evidence type="ECO:0000313" key="7">
    <source>
        <dbReference type="EMBL" id="KAK6340568.1"/>
    </source>
</evidence>
<dbReference type="GO" id="GO:0030150">
    <property type="term" value="P:protein import into mitochondrial matrix"/>
    <property type="evidence" value="ECO:0007669"/>
    <property type="project" value="TreeGrafter"/>
</dbReference>
<dbReference type="Proteomes" id="UP001375240">
    <property type="component" value="Unassembled WGS sequence"/>
</dbReference>
<feature type="compositionally biased region" description="Polar residues" evidence="5">
    <location>
        <begin position="37"/>
        <end position="56"/>
    </location>
</feature>
<dbReference type="Pfam" id="PF05180">
    <property type="entry name" value="zf-DNL"/>
    <property type="match status" value="1"/>
</dbReference>
<feature type="compositionally biased region" description="Low complexity" evidence="5">
    <location>
        <begin position="64"/>
        <end position="87"/>
    </location>
</feature>
<sequence length="208" mass="22918">MKSSISRLVRPLARLSLRQYSSATRPASRPVPLPRTFPSTLSWTFRSYSSTDSPSILSPPPQNDTPTSDSQPSSSDESSSPASTTASFQLPEKPAYEITFTCKKCYTRSTHRVSKQAYRHGTVLIQCPGCTVRHLIADHLKIFRDKPTTIEDILREKGEAVLKGIKYHDGDIEFLPPELVNEEGASAEPQPVAEAAEVAEVKTDGETK</sequence>
<dbReference type="InterPro" id="IPR024158">
    <property type="entry name" value="Mt_import_TIM15"/>
</dbReference>
<organism evidence="7 8">
    <name type="scientific">Orbilia brochopaga</name>
    <dbReference type="NCBI Taxonomy" id="3140254"/>
    <lineage>
        <taxon>Eukaryota</taxon>
        <taxon>Fungi</taxon>
        <taxon>Dikarya</taxon>
        <taxon>Ascomycota</taxon>
        <taxon>Pezizomycotina</taxon>
        <taxon>Orbiliomycetes</taxon>
        <taxon>Orbiliales</taxon>
        <taxon>Orbiliaceae</taxon>
        <taxon>Orbilia</taxon>
    </lineage>
</organism>
<reference evidence="7 8" key="1">
    <citation type="submission" date="2019-10" db="EMBL/GenBank/DDBJ databases">
        <authorList>
            <person name="Palmer J.M."/>
        </authorList>
    </citation>
    <scope>NUCLEOTIDE SEQUENCE [LARGE SCALE GENOMIC DNA]</scope>
    <source>
        <strain evidence="7 8">TWF696</strain>
    </source>
</reference>
<keyword evidence="2 4" id="KW-0863">Zinc-finger</keyword>
<keyword evidence="3" id="KW-0862">Zinc</keyword>
<feature type="region of interest" description="Disordered" evidence="5">
    <location>
        <begin position="183"/>
        <end position="208"/>
    </location>
</feature>
<evidence type="ECO:0000259" key="6">
    <source>
        <dbReference type="PROSITE" id="PS51501"/>
    </source>
</evidence>
<dbReference type="GO" id="GO:0050821">
    <property type="term" value="P:protein stabilization"/>
    <property type="evidence" value="ECO:0007669"/>
    <property type="project" value="TreeGrafter"/>
</dbReference>
<name>A0AAV9UDH3_9PEZI</name>
<keyword evidence="8" id="KW-1185">Reference proteome</keyword>
<proteinExistence type="predicted"/>
<evidence type="ECO:0000256" key="1">
    <source>
        <dbReference type="ARBA" id="ARBA00022723"/>
    </source>
</evidence>
<dbReference type="InterPro" id="IPR007853">
    <property type="entry name" value="Znf_DNL-typ"/>
</dbReference>
<dbReference type="EMBL" id="JAVHNQ010000008">
    <property type="protein sequence ID" value="KAK6340568.1"/>
    <property type="molecule type" value="Genomic_DNA"/>
</dbReference>
<keyword evidence="1" id="KW-0479">Metal-binding</keyword>